<dbReference type="SMART" id="SM00233">
    <property type="entry name" value="PH"/>
    <property type="match status" value="1"/>
</dbReference>
<keyword evidence="7" id="KW-1185">Reference proteome</keyword>
<dbReference type="SUPFAM" id="SSF48065">
    <property type="entry name" value="DBL homology domain (DH-domain)"/>
    <property type="match status" value="1"/>
</dbReference>
<feature type="domain" description="PH" evidence="4">
    <location>
        <begin position="502"/>
        <end position="610"/>
    </location>
</feature>
<comment type="caution">
    <text evidence="6">The sequence shown here is derived from an EMBL/GenBank/DDBJ whole genome shotgun (WGS) entry which is preliminary data.</text>
</comment>
<organism evidence="6 7">
    <name type="scientific">Batillaria attramentaria</name>
    <dbReference type="NCBI Taxonomy" id="370345"/>
    <lineage>
        <taxon>Eukaryota</taxon>
        <taxon>Metazoa</taxon>
        <taxon>Spiralia</taxon>
        <taxon>Lophotrochozoa</taxon>
        <taxon>Mollusca</taxon>
        <taxon>Gastropoda</taxon>
        <taxon>Caenogastropoda</taxon>
        <taxon>Sorbeoconcha</taxon>
        <taxon>Cerithioidea</taxon>
        <taxon>Batillariidae</taxon>
        <taxon>Batillaria</taxon>
    </lineage>
</organism>
<dbReference type="InterPro" id="IPR011993">
    <property type="entry name" value="PH-like_dom_sf"/>
</dbReference>
<feature type="domain" description="DH" evidence="5">
    <location>
        <begin position="302"/>
        <end position="484"/>
    </location>
</feature>
<dbReference type="InterPro" id="IPR001331">
    <property type="entry name" value="GDS_CDC24_CS"/>
</dbReference>
<dbReference type="Gene3D" id="2.30.29.30">
    <property type="entry name" value="Pleckstrin-homology domain (PH domain)/Phosphotyrosine-binding domain (PTB)"/>
    <property type="match status" value="1"/>
</dbReference>
<evidence type="ECO:0000256" key="3">
    <source>
        <dbReference type="SAM" id="MobiDB-lite"/>
    </source>
</evidence>
<proteinExistence type="predicted"/>
<dbReference type="InterPro" id="IPR056466">
    <property type="entry name" value="Spectrin_DBS"/>
</dbReference>
<feature type="compositionally biased region" description="Low complexity" evidence="3">
    <location>
        <begin position="635"/>
        <end position="646"/>
    </location>
</feature>
<dbReference type="CDD" id="cd00160">
    <property type="entry name" value="RhoGEF"/>
    <property type="match status" value="1"/>
</dbReference>
<evidence type="ECO:0000259" key="5">
    <source>
        <dbReference type="PROSITE" id="PS50010"/>
    </source>
</evidence>
<dbReference type="InterPro" id="IPR001849">
    <property type="entry name" value="PH_domain"/>
</dbReference>
<keyword evidence="2" id="KW-0344">Guanine-nucleotide releasing factor</keyword>
<accession>A0ABD0K9P7</accession>
<sequence>MSDILSITSTLQQGFGKKARYFDQERDLVQLLEVLGTDEWLAFVGQFLLNNSDGKSVGQNYFLRTMRTWNLQGHSVLPMAEFFSVSPTEEDTLAFGLDEKDLDQAERMRSRGEQLMMEDQYAVDSIRPKCVELQRMCEQYKDLLRRRRQLLTKSHDLHDRLDRANRWCSRGVDLLASQPIERCQTSQGAEASLQEIEAYLKMARDLKLSNPREFRQLFDEIMTQEIKGTVQQVLKRMEDVQSMCEKRKESLRRMCDPRPRPVHVAVSDTSSDIPMASDGTQRSSLSSMSLSSLPEMDILQAKRRHVMNELIETEKAYVTELQEILKGYYKEMDSRTMQHLIPQELTGQKHALFGNLEQIYKFHHDVFLQELQDCRDYPAIVGKCFVKRKEEFQMYSIYCQNKPKSEAIRMRVGDSNPFFKECQRKLGHKLPLGAYLLKPVQRITKYQLLLKEMLRFTGDDRELEGQLQEALDCMLSVLQYLNASMHQVHIVGFNENMADLGRLLLHGGFSVWTEHKQRIKDLRFKPMQRHIFLYERGLLLCKKKEEGSEDPIYTFKSKLKLSQVGLTERLKGDKRKFELWSRGREEVYIIQAPSMEVKEIWVKAIKRVLMNQFDQIRSHHRTHIPMVTDEGGMTSSQLSSDSSDYSPPANPIFPHSIPHTHHHHVGGGRGEEGEEEGWSSGEFSNDEENAAEEFAPGFE</sequence>
<dbReference type="InterPro" id="IPR000219">
    <property type="entry name" value="DH_dom"/>
</dbReference>
<dbReference type="SUPFAM" id="SSF46966">
    <property type="entry name" value="Spectrin repeat"/>
    <property type="match status" value="1"/>
</dbReference>
<feature type="region of interest" description="Disordered" evidence="3">
    <location>
        <begin position="626"/>
        <end position="699"/>
    </location>
</feature>
<dbReference type="PROSITE" id="PS50003">
    <property type="entry name" value="PH_DOMAIN"/>
    <property type="match status" value="1"/>
</dbReference>
<keyword evidence="1" id="KW-0597">Phosphoprotein</keyword>
<dbReference type="Proteomes" id="UP001519460">
    <property type="component" value="Unassembled WGS sequence"/>
</dbReference>
<dbReference type="Gene3D" id="1.20.58.60">
    <property type="match status" value="1"/>
</dbReference>
<evidence type="ECO:0000256" key="1">
    <source>
        <dbReference type="ARBA" id="ARBA00022553"/>
    </source>
</evidence>
<evidence type="ECO:0000259" key="4">
    <source>
        <dbReference type="PROSITE" id="PS50003"/>
    </source>
</evidence>
<dbReference type="SUPFAM" id="SSF50729">
    <property type="entry name" value="PH domain-like"/>
    <property type="match status" value="1"/>
</dbReference>
<evidence type="ECO:0008006" key="8">
    <source>
        <dbReference type="Google" id="ProtNLM"/>
    </source>
</evidence>
<dbReference type="InterPro" id="IPR051336">
    <property type="entry name" value="RhoGEF_Guanine_NuclExch_SF"/>
</dbReference>
<protein>
    <recommendedName>
        <fullName evidence="8">Guanine nucleotide exchange factor DBS-like</fullName>
    </recommendedName>
</protein>
<feature type="non-terminal residue" evidence="6">
    <location>
        <position position="699"/>
    </location>
</feature>
<gene>
    <name evidence="6" type="ORF">BaRGS_00024868</name>
</gene>
<dbReference type="PANTHER" id="PTHR22826:SF211">
    <property type="entry name" value="LD43457P"/>
    <property type="match status" value="1"/>
</dbReference>
<evidence type="ECO:0000313" key="6">
    <source>
        <dbReference type="EMBL" id="KAK7483851.1"/>
    </source>
</evidence>
<dbReference type="FunFam" id="2.30.29.30:FF:000078">
    <property type="entry name" value="Guanine nucleotide exchange factor DBS"/>
    <property type="match status" value="1"/>
</dbReference>
<evidence type="ECO:0000256" key="2">
    <source>
        <dbReference type="ARBA" id="ARBA00022658"/>
    </source>
</evidence>
<dbReference type="PANTHER" id="PTHR22826">
    <property type="entry name" value="RHO GUANINE EXCHANGE FACTOR-RELATED"/>
    <property type="match status" value="1"/>
</dbReference>
<dbReference type="GO" id="GO:0005085">
    <property type="term" value="F:guanyl-nucleotide exchange factor activity"/>
    <property type="evidence" value="ECO:0007669"/>
    <property type="project" value="UniProtKB-KW"/>
</dbReference>
<dbReference type="SMART" id="SM00325">
    <property type="entry name" value="RhoGEF"/>
    <property type="match status" value="1"/>
</dbReference>
<dbReference type="EMBL" id="JACVVK020000219">
    <property type="protein sequence ID" value="KAK7483851.1"/>
    <property type="molecule type" value="Genomic_DNA"/>
</dbReference>
<dbReference type="Gene3D" id="1.20.900.10">
    <property type="entry name" value="Dbl homology (DH) domain"/>
    <property type="match status" value="1"/>
</dbReference>
<name>A0ABD0K9P7_9CAEN</name>
<reference evidence="6 7" key="1">
    <citation type="journal article" date="2023" name="Sci. Data">
        <title>Genome assembly of the Korean intertidal mud-creeper Batillaria attramentaria.</title>
        <authorList>
            <person name="Patra A.K."/>
            <person name="Ho P.T."/>
            <person name="Jun S."/>
            <person name="Lee S.J."/>
            <person name="Kim Y."/>
            <person name="Won Y.J."/>
        </authorList>
    </citation>
    <scope>NUCLEOTIDE SEQUENCE [LARGE SCALE GENOMIC DNA]</scope>
    <source>
        <strain evidence="6">Wonlab-2016</strain>
    </source>
</reference>
<dbReference type="PROSITE" id="PS00741">
    <property type="entry name" value="DH_1"/>
    <property type="match status" value="1"/>
</dbReference>
<dbReference type="InterPro" id="IPR055251">
    <property type="entry name" value="SOS1_NGEF_PH"/>
</dbReference>
<evidence type="ECO:0000313" key="7">
    <source>
        <dbReference type="Proteomes" id="UP001519460"/>
    </source>
</evidence>
<dbReference type="Pfam" id="PF00621">
    <property type="entry name" value="RhoGEF"/>
    <property type="match status" value="1"/>
</dbReference>
<dbReference type="Pfam" id="PF22697">
    <property type="entry name" value="SOS1_NGEF_PH"/>
    <property type="match status" value="1"/>
</dbReference>
<dbReference type="InterPro" id="IPR035899">
    <property type="entry name" value="DBL_dom_sf"/>
</dbReference>
<dbReference type="Pfam" id="PF23289">
    <property type="entry name" value="Spectrin_5"/>
    <property type="match status" value="1"/>
</dbReference>
<dbReference type="PROSITE" id="PS50010">
    <property type="entry name" value="DH_2"/>
    <property type="match status" value="1"/>
</dbReference>
<dbReference type="AlphaFoldDB" id="A0ABD0K9P7"/>